<dbReference type="InterPro" id="IPR019734">
    <property type="entry name" value="TPR_rpt"/>
</dbReference>
<dbReference type="Gene3D" id="1.25.40.10">
    <property type="entry name" value="Tetratricopeptide repeat domain"/>
    <property type="match status" value="2"/>
</dbReference>
<protein>
    <submittedName>
        <fullName evidence="1">Tetratricopeptide repeat protein</fullName>
    </submittedName>
</protein>
<reference evidence="1" key="1">
    <citation type="submission" date="2022-12" db="EMBL/GenBank/DDBJ databases">
        <title>Draft Genome Sequences of Bacillus licheniformis and Bacillus paralicheniformis strains isolated from Irish skim milk powders.</title>
        <authorList>
            <person name="Lourenco A."/>
            <person name="Li F."/>
            <person name="Geraldine D."/>
            <person name="Tobin J.T."/>
            <person name="Butler F."/>
            <person name="Jordan K."/>
            <person name="Obrien T."/>
        </authorList>
    </citation>
    <scope>NUCLEOTIDE SEQUENCE</scope>
    <source>
        <strain evidence="1">3370</strain>
    </source>
</reference>
<dbReference type="AlphaFoldDB" id="A0AAW6KCX5"/>
<dbReference type="Pfam" id="PF18801">
    <property type="entry name" value="RapH_N"/>
    <property type="match status" value="1"/>
</dbReference>
<dbReference type="InterPro" id="IPR011990">
    <property type="entry name" value="TPR-like_helical_dom_sf"/>
</dbReference>
<accession>A0AAW6KCX5</accession>
<evidence type="ECO:0000313" key="1">
    <source>
        <dbReference type="EMBL" id="MDE1451838.1"/>
    </source>
</evidence>
<dbReference type="SUPFAM" id="SSF48452">
    <property type="entry name" value="TPR-like"/>
    <property type="match status" value="1"/>
</dbReference>
<proteinExistence type="predicted"/>
<evidence type="ECO:0000313" key="2">
    <source>
        <dbReference type="Proteomes" id="UP001216709"/>
    </source>
</evidence>
<dbReference type="SMART" id="SM00028">
    <property type="entry name" value="TPR"/>
    <property type="match status" value="3"/>
</dbReference>
<dbReference type="Proteomes" id="UP001216709">
    <property type="component" value="Unassembled WGS sequence"/>
</dbReference>
<dbReference type="PANTHER" id="PTHR19959">
    <property type="entry name" value="KINESIN LIGHT CHAIN"/>
    <property type="match status" value="1"/>
</dbReference>
<dbReference type="PANTHER" id="PTHR19959:SF119">
    <property type="entry name" value="FUNGAL LIPASE-LIKE DOMAIN-CONTAINING PROTEIN"/>
    <property type="match status" value="1"/>
</dbReference>
<name>A0AAW6KCX5_9BACI</name>
<sequence>MRGSVSYENQTSYSVITKKLNEWYIAIKNNFDEKAERLKKEVEYLIGSINGNLEFIYYHQLLDFRHELMVSHIQAKNEDDLRNAYESLKEHEGHLNGMLDYYYFFFMGMYDFRKKELVAAISSYRRAEKSLEFVDDEIEHAEFYYKMAEVYYYMKQTYYSIDYIERAILIYNKYETHLDKTIYCNFVIAGNLIDLLDHEKAMLKFEESLNIARDIKRSDLIAVSHLNIGICCNAEGLYERAEENLLIALRFFEKEYHPYLLKTIFNLSHVMCKAGDFKAGDSYYEKGFNLALKTDNSEYIAKFNLLRGLYLSEECYDLIDEAFDFFDSHEMFGDIDEFAFEVGEVLLKRGDIARSSKYYKKVVTARKEVQKGELISEAQIDNLLVSHPNRVGYFSV</sequence>
<dbReference type="EMBL" id="JARAFO010000010">
    <property type="protein sequence ID" value="MDE1451838.1"/>
    <property type="molecule type" value="Genomic_DNA"/>
</dbReference>
<gene>
    <name evidence="1" type="ORF">PVN32_06570</name>
</gene>
<organism evidence="1 2">
    <name type="scientific">Bacillus paralicheniformis</name>
    <dbReference type="NCBI Taxonomy" id="1648923"/>
    <lineage>
        <taxon>Bacteria</taxon>
        <taxon>Bacillati</taxon>
        <taxon>Bacillota</taxon>
        <taxon>Bacilli</taxon>
        <taxon>Bacillales</taxon>
        <taxon>Bacillaceae</taxon>
        <taxon>Bacillus</taxon>
    </lineage>
</organism>
<comment type="caution">
    <text evidence="1">The sequence shown here is derived from an EMBL/GenBank/DDBJ whole genome shotgun (WGS) entry which is preliminary data.</text>
</comment>
<dbReference type="RefSeq" id="WP_080623651.1">
    <property type="nucleotide sequence ID" value="NZ_JARAFO010000010.1"/>
</dbReference>